<evidence type="ECO:0000313" key="2">
    <source>
        <dbReference type="Proteomes" id="UP001189624"/>
    </source>
</evidence>
<keyword evidence="2" id="KW-1185">Reference proteome</keyword>
<dbReference type="Proteomes" id="UP001189624">
    <property type="component" value="Chromosome 7"/>
</dbReference>
<dbReference type="EMBL" id="OY731404">
    <property type="protein sequence ID" value="CAJ1968640.1"/>
    <property type="molecule type" value="Genomic_DNA"/>
</dbReference>
<gene>
    <name evidence="1" type="ORF">AYBTSS11_LOCUS21823</name>
</gene>
<dbReference type="AlphaFoldDB" id="A0AA86VM56"/>
<name>A0AA86VM56_9FABA</name>
<dbReference type="Gramene" id="rna-AYBTSS11_LOCUS21823">
    <property type="protein sequence ID" value="CAJ1968640.1"/>
    <property type="gene ID" value="gene-AYBTSS11_LOCUS21823"/>
</dbReference>
<accession>A0AA86VM56</accession>
<proteinExistence type="predicted"/>
<sequence length="111" mass="12212">MGKSEVEDGCMGCDGGSVVEKERRDWWLAVAWDTMELLAGQNLGVDNDKRSRLRVEMENFGLVHRGSMIRPQILSGLSIKVRDPPFEDEQGIIGPLEESLCSAGDCQNASS</sequence>
<protein>
    <submittedName>
        <fullName evidence="1">Uncharacterized protein</fullName>
    </submittedName>
</protein>
<reference evidence="1" key="1">
    <citation type="submission" date="2023-10" db="EMBL/GenBank/DDBJ databases">
        <authorList>
            <person name="Domelevo Entfellner J.-B."/>
        </authorList>
    </citation>
    <scope>NUCLEOTIDE SEQUENCE</scope>
</reference>
<evidence type="ECO:0000313" key="1">
    <source>
        <dbReference type="EMBL" id="CAJ1968640.1"/>
    </source>
</evidence>
<organism evidence="1 2">
    <name type="scientific">Sphenostylis stenocarpa</name>
    <dbReference type="NCBI Taxonomy" id="92480"/>
    <lineage>
        <taxon>Eukaryota</taxon>
        <taxon>Viridiplantae</taxon>
        <taxon>Streptophyta</taxon>
        <taxon>Embryophyta</taxon>
        <taxon>Tracheophyta</taxon>
        <taxon>Spermatophyta</taxon>
        <taxon>Magnoliopsida</taxon>
        <taxon>eudicotyledons</taxon>
        <taxon>Gunneridae</taxon>
        <taxon>Pentapetalae</taxon>
        <taxon>rosids</taxon>
        <taxon>fabids</taxon>
        <taxon>Fabales</taxon>
        <taxon>Fabaceae</taxon>
        <taxon>Papilionoideae</taxon>
        <taxon>50 kb inversion clade</taxon>
        <taxon>NPAAA clade</taxon>
        <taxon>indigoferoid/millettioid clade</taxon>
        <taxon>Phaseoleae</taxon>
        <taxon>Sphenostylis</taxon>
    </lineage>
</organism>